<comment type="caution">
    <text evidence="2">The sequence shown here is derived from an EMBL/GenBank/DDBJ whole genome shotgun (WGS) entry which is preliminary data.</text>
</comment>
<dbReference type="AlphaFoldDB" id="A0A132NJZ5"/>
<accession>A0A132NJZ5</accession>
<gene>
    <name evidence="2" type="ORF">TR74_03590</name>
</gene>
<dbReference type="InterPro" id="IPR044876">
    <property type="entry name" value="HRDC_dom_sf"/>
</dbReference>
<feature type="domain" description="3'-5' exonuclease C-terminal" evidence="1">
    <location>
        <begin position="2"/>
        <end position="88"/>
    </location>
</feature>
<dbReference type="Proteomes" id="UP000070598">
    <property type="component" value="Unassembled WGS sequence"/>
</dbReference>
<feature type="non-terminal residue" evidence="2">
    <location>
        <position position="1"/>
    </location>
</feature>
<sequence>EGPPPARAWGEKNPEAAERLQAVRTAVAAIADEHRLPAENLLSPDSVRRLTWSPPEDLGEESIAAALRGLGAREWQIRLTAVAISKALKRLRTRREVEHD</sequence>
<dbReference type="InterPro" id="IPR041605">
    <property type="entry name" value="Exo_C"/>
</dbReference>
<evidence type="ECO:0000313" key="2">
    <source>
        <dbReference type="EMBL" id="KWX10439.1"/>
    </source>
</evidence>
<protein>
    <submittedName>
        <fullName evidence="2">3'-5' exonuclease</fullName>
    </submittedName>
</protein>
<dbReference type="EMBL" id="JYIK01000476">
    <property type="protein sequence ID" value="KWX10439.1"/>
    <property type="molecule type" value="Genomic_DNA"/>
</dbReference>
<dbReference type="GO" id="GO:0004527">
    <property type="term" value="F:exonuclease activity"/>
    <property type="evidence" value="ECO:0007669"/>
    <property type="project" value="UniProtKB-KW"/>
</dbReference>
<keyword evidence="2" id="KW-0540">Nuclease</keyword>
<reference evidence="3" key="1">
    <citation type="submission" date="2015-02" db="EMBL/GenBank/DDBJ databases">
        <title>Physiological reanalysis, assessment of diazotrophy, and genome sequences of multiple isolates of Streptomyces thermoautotrophicus.</title>
        <authorList>
            <person name="MacKellar D.C."/>
            <person name="Lieber L."/>
            <person name="Norman J."/>
            <person name="Bolger A."/>
            <person name="Tobin C."/>
            <person name="Murray J.W."/>
            <person name="Friesen M."/>
            <person name="Prell J."/>
        </authorList>
    </citation>
    <scope>NUCLEOTIDE SEQUENCE [LARGE SCALE GENOMIC DNA]</scope>
    <source>
        <strain evidence="3">UBT1</strain>
    </source>
</reference>
<keyword evidence="2" id="KW-0269">Exonuclease</keyword>
<name>A0A132NJZ5_9ACTN</name>
<dbReference type="Gene3D" id="1.10.150.80">
    <property type="entry name" value="HRDC domain"/>
    <property type="match status" value="1"/>
</dbReference>
<dbReference type="Pfam" id="PF18305">
    <property type="entry name" value="DNA_pol_A_exoN"/>
    <property type="match status" value="1"/>
</dbReference>
<proteinExistence type="predicted"/>
<dbReference type="PATRIC" id="fig|1469144.9.peg.4913"/>
<evidence type="ECO:0000313" key="3">
    <source>
        <dbReference type="Proteomes" id="UP000070598"/>
    </source>
</evidence>
<evidence type="ECO:0000259" key="1">
    <source>
        <dbReference type="Pfam" id="PF18305"/>
    </source>
</evidence>
<organism evidence="2 3">
    <name type="scientific">Carbonactinospora thermoautotrophica</name>
    <dbReference type="NCBI Taxonomy" id="1469144"/>
    <lineage>
        <taxon>Bacteria</taxon>
        <taxon>Bacillati</taxon>
        <taxon>Actinomycetota</taxon>
        <taxon>Actinomycetes</taxon>
        <taxon>Kitasatosporales</taxon>
        <taxon>Carbonactinosporaceae</taxon>
        <taxon>Carbonactinospora</taxon>
    </lineage>
</organism>
<keyword evidence="2" id="KW-0378">Hydrolase</keyword>